<organism evidence="2 3">
    <name type="scientific">Anaeromicropila herbilytica</name>
    <dbReference type="NCBI Taxonomy" id="2785025"/>
    <lineage>
        <taxon>Bacteria</taxon>
        <taxon>Bacillati</taxon>
        <taxon>Bacillota</taxon>
        <taxon>Clostridia</taxon>
        <taxon>Lachnospirales</taxon>
        <taxon>Lachnospiraceae</taxon>
        <taxon>Anaeromicropila</taxon>
    </lineage>
</organism>
<accession>A0A7R7IBD4</accession>
<dbReference type="RefSeq" id="WP_271714754.1">
    <property type="nucleotide sequence ID" value="NZ_AP024169.1"/>
</dbReference>
<dbReference type="Gene3D" id="3.75.10.10">
    <property type="entry name" value="L-arginine/glycine Amidinotransferase, Chain A"/>
    <property type="match status" value="1"/>
</dbReference>
<dbReference type="Pfam" id="PF04371">
    <property type="entry name" value="PAD_porph"/>
    <property type="match status" value="1"/>
</dbReference>
<evidence type="ECO:0000313" key="3">
    <source>
        <dbReference type="Proteomes" id="UP000595897"/>
    </source>
</evidence>
<reference evidence="2 3" key="1">
    <citation type="submission" date="2020-11" db="EMBL/GenBank/DDBJ databases">
        <title>Draft genome sequencing of a Lachnospiraceae strain isolated from anoxic soil subjected to BSD treatment.</title>
        <authorList>
            <person name="Uek A."/>
            <person name="Tonouchi A."/>
        </authorList>
    </citation>
    <scope>NUCLEOTIDE SEQUENCE [LARGE SCALE GENOMIC DNA]</scope>
    <source>
        <strain evidence="2 3">TB5</strain>
    </source>
</reference>
<evidence type="ECO:0000313" key="2">
    <source>
        <dbReference type="EMBL" id="BCN29482.1"/>
    </source>
</evidence>
<dbReference type="GO" id="GO:0004668">
    <property type="term" value="F:protein-arginine deiminase activity"/>
    <property type="evidence" value="ECO:0007669"/>
    <property type="project" value="InterPro"/>
</dbReference>
<dbReference type="KEGG" id="ahb:bsdtb5_07770"/>
<dbReference type="EMBL" id="AP024169">
    <property type="protein sequence ID" value="BCN29482.1"/>
    <property type="molecule type" value="Genomic_DNA"/>
</dbReference>
<keyword evidence="3" id="KW-1185">Reference proteome</keyword>
<sequence>MQINSQYFMPAEWEQHERTFIEWPVKDSLVWPENYKEVCEGYANVVRAIAAMEPVSVIVNEDTKEYARELCGNKFSNEITFLSIPHNDAWVRDNGPTFVWNDNKELAGINWRFNAWGEKYVPYDLDDKVAKKVLEHYHVPVIDSPIILEGGSIHVDGEGTLLTTEECLLNTNRNASLSREEIEEEVKEKLKVSKIIWLKRGLYGDETDGHVDNIACFARPGVILLQACHDETDPNYEITKENLEILRNVTDAKGRKIEVIEIAQPPIRFYEEERLTLSYLNFYFVNDGIILPVFGGDAIEYDKKAEEVLQKVFPERRILPVDGMPLIKEGGNVHCITQQMPKGIRKED</sequence>
<dbReference type="SUPFAM" id="SSF55909">
    <property type="entry name" value="Pentein"/>
    <property type="match status" value="1"/>
</dbReference>
<gene>
    <name evidence="2" type="primary">aguA</name>
    <name evidence="2" type="ORF">bsdtb5_07770</name>
</gene>
<dbReference type="Proteomes" id="UP000595897">
    <property type="component" value="Chromosome"/>
</dbReference>
<keyword evidence="1" id="KW-0378">Hydrolase</keyword>
<evidence type="ECO:0000256" key="1">
    <source>
        <dbReference type="ARBA" id="ARBA00022801"/>
    </source>
</evidence>
<name>A0A7R7IBD4_9FIRM</name>
<dbReference type="InterPro" id="IPR007466">
    <property type="entry name" value="Peptidyl-Arg-deiminase_porph"/>
</dbReference>
<dbReference type="GO" id="GO:0009446">
    <property type="term" value="P:putrescine biosynthetic process"/>
    <property type="evidence" value="ECO:0007669"/>
    <property type="project" value="InterPro"/>
</dbReference>
<dbReference type="GO" id="GO:0047632">
    <property type="term" value="F:agmatine deiminase activity"/>
    <property type="evidence" value="ECO:0007669"/>
    <property type="project" value="TreeGrafter"/>
</dbReference>
<proteinExistence type="predicted"/>
<protein>
    <submittedName>
        <fullName evidence="2">Putative agmatine deiminase</fullName>
    </submittedName>
</protein>
<dbReference type="AlphaFoldDB" id="A0A7R7IBD4"/>
<dbReference type="PANTHER" id="PTHR31377:SF0">
    <property type="entry name" value="AGMATINE DEIMINASE-RELATED"/>
    <property type="match status" value="1"/>
</dbReference>
<dbReference type="PANTHER" id="PTHR31377">
    <property type="entry name" value="AGMATINE DEIMINASE-RELATED"/>
    <property type="match status" value="1"/>
</dbReference>